<dbReference type="InterPro" id="IPR008753">
    <property type="entry name" value="Peptidase_M13_N"/>
</dbReference>
<name>A0ABY6KEA4_9ARAC</name>
<evidence type="ECO:0000256" key="1">
    <source>
        <dbReference type="ARBA" id="ARBA00001947"/>
    </source>
</evidence>
<feature type="domain" description="Peptidase M13 N-terminal" evidence="10">
    <location>
        <begin position="86"/>
        <end position="480"/>
    </location>
</feature>
<keyword evidence="6" id="KW-0862">Zinc</keyword>
<dbReference type="InterPro" id="IPR000718">
    <property type="entry name" value="Peptidase_M13"/>
</dbReference>
<evidence type="ECO:0000259" key="10">
    <source>
        <dbReference type="Pfam" id="PF05649"/>
    </source>
</evidence>
<keyword evidence="8" id="KW-1133">Transmembrane helix</keyword>
<evidence type="ECO:0000256" key="2">
    <source>
        <dbReference type="ARBA" id="ARBA00007357"/>
    </source>
</evidence>
<feature type="domain" description="Peptidase M13 C-terminal" evidence="9">
    <location>
        <begin position="541"/>
        <end position="747"/>
    </location>
</feature>
<evidence type="ECO:0000256" key="4">
    <source>
        <dbReference type="ARBA" id="ARBA00022723"/>
    </source>
</evidence>
<organism evidence="11 12">
    <name type="scientific">Cordylochernes scorpioides</name>
    <dbReference type="NCBI Taxonomy" id="51811"/>
    <lineage>
        <taxon>Eukaryota</taxon>
        <taxon>Metazoa</taxon>
        <taxon>Ecdysozoa</taxon>
        <taxon>Arthropoda</taxon>
        <taxon>Chelicerata</taxon>
        <taxon>Arachnida</taxon>
        <taxon>Pseudoscorpiones</taxon>
        <taxon>Cheliferoidea</taxon>
        <taxon>Chernetidae</taxon>
        <taxon>Cordylochernes</taxon>
    </lineage>
</organism>
<dbReference type="SUPFAM" id="SSF55486">
    <property type="entry name" value="Metalloproteases ('zincins'), catalytic domain"/>
    <property type="match status" value="1"/>
</dbReference>
<dbReference type="Gene3D" id="3.40.390.10">
    <property type="entry name" value="Collagenase (Catalytic Domain)"/>
    <property type="match status" value="1"/>
</dbReference>
<proteinExistence type="inferred from homology"/>
<dbReference type="Pfam" id="PF01431">
    <property type="entry name" value="Peptidase_M13"/>
    <property type="match status" value="1"/>
</dbReference>
<keyword evidence="4" id="KW-0479">Metal-binding</keyword>
<keyword evidence="12" id="KW-1185">Reference proteome</keyword>
<feature type="transmembrane region" description="Helical" evidence="8">
    <location>
        <begin position="24"/>
        <end position="50"/>
    </location>
</feature>
<dbReference type="InterPro" id="IPR024079">
    <property type="entry name" value="MetalloPept_cat_dom_sf"/>
</dbReference>
<evidence type="ECO:0000256" key="7">
    <source>
        <dbReference type="ARBA" id="ARBA00023049"/>
    </source>
</evidence>
<sequence>MPLLLLSKNSKNSREKKAKFDSSLLKISIILVGISLFLLVVLVLLGSFALEIALCRDDGSFGTCATPVCHRAAEYLRASLNTSVDPCENFYLFACGGWIASHSIPDDKGRYVTFDVLREAVSRNLSAIFDSYGKLGEGCKLGYAEKVVALYRGCMDIDKRESIGYQPLIEVLNSFGGWPILNQSWSPENYCWEETIAKIIRNLGFTFLLSFMVGPDAKNTKRNIIYLDQGTFGVGKNELHNKTSNRSVEVIYAYEKYILRAAMLLGASGDSALSKAVKDLINFEAHLASFTLSQERKKIGINWYHKMDLEALQSNISDIDWVNFFNVIFKDIADIPSNEFVIIKNVKYLSKMARYIKNANKDVVANYIGWRIAQTLGPLTTQDFQDAQLEFDQILSGVKSRAPEWQTCTDITGVLMEFAVGRLYVEQHFPLDGKSDLEHNVEHLKNAFKVLVEVNDWMDYKTKSYAFIKLDKMENKIAFPNWILNDTELEEYYHNITEVSVDKFFESVLQVNSLEAYRDLSELRRPVNRTNEWRTGPAVVNAFYSPSSNSITFPAGILHPPFYEYGRPPALNFGAIGAVMGHEITHGYDDQGSQYDGMGNLVNWWSRGTSQNFTELASCFVTQYSNYSDPRSIKKINGLNTLGENIADNGGLRQAYKAYEVYIAKYGNKSNNKKLPGLDFTPRQLFFLAYASVWCGNERKEYLDSQLEYDSHSPSMFRVKGTLSNMKEFSETFRCGPYSPLNPTKKCVLW</sequence>
<evidence type="ECO:0000313" key="12">
    <source>
        <dbReference type="Proteomes" id="UP001235939"/>
    </source>
</evidence>
<dbReference type="InterPro" id="IPR018497">
    <property type="entry name" value="Peptidase_M13_C"/>
</dbReference>
<dbReference type="PANTHER" id="PTHR11733">
    <property type="entry name" value="ZINC METALLOPROTEASE FAMILY M13 NEPRILYSIN-RELATED"/>
    <property type="match status" value="1"/>
</dbReference>
<evidence type="ECO:0000256" key="6">
    <source>
        <dbReference type="ARBA" id="ARBA00022833"/>
    </source>
</evidence>
<keyword evidence="5" id="KW-0378">Hydrolase</keyword>
<dbReference type="Gene3D" id="1.10.1380.10">
    <property type="entry name" value="Neutral endopeptidase , domain2"/>
    <property type="match status" value="1"/>
</dbReference>
<evidence type="ECO:0000259" key="9">
    <source>
        <dbReference type="Pfam" id="PF01431"/>
    </source>
</evidence>
<protein>
    <submittedName>
        <fullName evidence="11">Nep2</fullName>
    </submittedName>
</protein>
<keyword evidence="3" id="KW-0645">Protease</keyword>
<accession>A0ABY6KEA4</accession>
<dbReference type="PANTHER" id="PTHR11733:SF237">
    <property type="entry name" value="NEPRILYSIN-LIKE 4"/>
    <property type="match status" value="1"/>
</dbReference>
<dbReference type="InterPro" id="IPR042089">
    <property type="entry name" value="Peptidase_M13_dom_2"/>
</dbReference>
<dbReference type="Proteomes" id="UP001235939">
    <property type="component" value="Chromosome 04"/>
</dbReference>
<dbReference type="CDD" id="cd08662">
    <property type="entry name" value="M13"/>
    <property type="match status" value="1"/>
</dbReference>
<keyword evidence="8" id="KW-0472">Membrane</keyword>
<dbReference type="Pfam" id="PF05649">
    <property type="entry name" value="Peptidase_M13_N"/>
    <property type="match status" value="1"/>
</dbReference>
<evidence type="ECO:0000256" key="5">
    <source>
        <dbReference type="ARBA" id="ARBA00022801"/>
    </source>
</evidence>
<evidence type="ECO:0000256" key="8">
    <source>
        <dbReference type="SAM" id="Phobius"/>
    </source>
</evidence>
<dbReference type="PROSITE" id="PS51885">
    <property type="entry name" value="NEPRILYSIN"/>
    <property type="match status" value="1"/>
</dbReference>
<comment type="cofactor">
    <cofactor evidence="1">
        <name>Zn(2+)</name>
        <dbReference type="ChEBI" id="CHEBI:29105"/>
    </cofactor>
</comment>
<reference evidence="11 12" key="1">
    <citation type="submission" date="2022-01" db="EMBL/GenBank/DDBJ databases">
        <title>A chromosomal length assembly of Cordylochernes scorpioides.</title>
        <authorList>
            <person name="Zeh D."/>
            <person name="Zeh J."/>
        </authorList>
    </citation>
    <scope>NUCLEOTIDE SEQUENCE [LARGE SCALE GENOMIC DNA]</scope>
    <source>
        <strain evidence="11">IN4F17</strain>
        <tissue evidence="11">Whole Body</tissue>
    </source>
</reference>
<dbReference type="PRINTS" id="PR00786">
    <property type="entry name" value="NEPRILYSIN"/>
</dbReference>
<dbReference type="EMBL" id="CP092866">
    <property type="protein sequence ID" value="UYV67180.1"/>
    <property type="molecule type" value="Genomic_DNA"/>
</dbReference>
<comment type="similarity">
    <text evidence="2">Belongs to the peptidase M13 family.</text>
</comment>
<gene>
    <name evidence="11" type="ORF">LAZ67_4004255</name>
</gene>
<keyword evidence="8" id="KW-0812">Transmembrane</keyword>
<evidence type="ECO:0000256" key="3">
    <source>
        <dbReference type="ARBA" id="ARBA00022670"/>
    </source>
</evidence>
<keyword evidence="7" id="KW-0482">Metalloprotease</keyword>
<evidence type="ECO:0000313" key="11">
    <source>
        <dbReference type="EMBL" id="UYV67180.1"/>
    </source>
</evidence>